<dbReference type="InterPro" id="IPR001849">
    <property type="entry name" value="PH_domain"/>
</dbReference>
<proteinExistence type="predicted"/>
<sequence>MSEIGGKQPLKMSLKMLDAVKMSTYVNHSICCHLSDHVLGVHQHALMILHLSTRIHFRYSYKNELPFPEVHRACQLNGVVYALPSMGASFASFDLATRQWTKLADLPTTALVDFAMTAADDCVFVHGGKGKKALYVYDIADDAWTKHNTDFSAAGHAAGGRYLLHRTQFRRIVGKKLETLPDCPIEAENAQLVETADSLTVLAGGKLASFGVAKGRWVGTSACEPGAVLGVRDGAPVVVVPLGQCSDVGWLSKVQISNDFADILRISGINPDSPDLLTAKDLRGRTVLHLASSHRPEIVSDLISGGCSVNQLDKCSLPPLVDAVVADNYTAATALMKGGADPSFVTQDMLEGRPDLAELLRTQQTVVAQSMAPRRTHPSDRVFQAIATRVRIANEIRDTERTYVDAMRFMVDTVIPEFVARSEQRGWPKQLKNPSDVFANVDQFISANVELLARLDERLLDFDPTETAIGDIFVHTGAFFKMYKEYIKTYDSARELLQITSLALGTLFHRVQETPLTNYKDMLRLTDTHPLVAGFLDWVKCHPDNASHHDLLSLLIMPVQRVPRYTMLLAELIKRTDDGHPDMENLRAALKIMNDVADSVNAHMSEQERRDAVMGLKSSISNWNDVADCLALPQRQLYRRGQLHRQTANGEWRDRQHVLLSDVLFYISRGKLNVEKAVIPLCVAFVREGENENEIVISTPMKTTTLSANTPIERDEWLRDIQMRLNAIEGGLVGVRAARERLERRMAAAPVATPVSPLTDEWMLLIHSLSCALSAKIGHETMLAFIQDTPEADLSLAEFNGQDSVRVGSFVVRVGLDFKIISLESGDSVDYLMGTGYALPFPEVHRACQLNGVVYALPSMGASFASFDLATRQWTKLADLPTTALVDFAMTAADDCVFVHGGKGKKALYVYDIADDAWTKHNTDFSAAGHAAGGRYLLHRTQFRRIVGKKLETLPDCPIEAENAQLVETADSLTVLAGGKLASFDVAKGRWVGTSACEPGAVLGVRDGTTVSIETKGIRIPKWHDPNAGIMPWIRRAATSETVEAMKQKLRGEGEEESKGIVGRWFKKDENT</sequence>
<dbReference type="OrthoDB" id="660555at2759"/>
<feature type="domain" description="PH" evidence="1">
    <location>
        <begin position="636"/>
        <end position="726"/>
    </location>
</feature>
<dbReference type="InterPro" id="IPR051092">
    <property type="entry name" value="FYVE_RhoGEF_PH"/>
</dbReference>
<dbReference type="Pfam" id="PF00169">
    <property type="entry name" value="PH"/>
    <property type="match status" value="1"/>
</dbReference>
<dbReference type="Gene3D" id="1.20.900.10">
    <property type="entry name" value="Dbl homology (DH) domain"/>
    <property type="match status" value="1"/>
</dbReference>
<dbReference type="SUPFAM" id="SSF48403">
    <property type="entry name" value="Ankyrin repeat"/>
    <property type="match status" value="1"/>
</dbReference>
<dbReference type="SUPFAM" id="SSF50729">
    <property type="entry name" value="PH domain-like"/>
    <property type="match status" value="1"/>
</dbReference>
<dbReference type="Pfam" id="PF00023">
    <property type="entry name" value="Ank"/>
    <property type="match status" value="1"/>
</dbReference>
<dbReference type="PROSITE" id="PS50003">
    <property type="entry name" value="PH_DOMAIN"/>
    <property type="match status" value="1"/>
</dbReference>
<dbReference type="InterPro" id="IPR002110">
    <property type="entry name" value="Ankyrin_rpt"/>
</dbReference>
<dbReference type="InterPro" id="IPR015915">
    <property type="entry name" value="Kelch-typ_b-propeller"/>
</dbReference>
<dbReference type="Gene3D" id="2.120.10.80">
    <property type="entry name" value="Kelch-type beta propeller"/>
    <property type="match status" value="2"/>
</dbReference>
<dbReference type="InterPro" id="IPR011993">
    <property type="entry name" value="PH-like_dom_sf"/>
</dbReference>
<accession>A0A8J6EBJ8</accession>
<dbReference type="Proteomes" id="UP000717585">
    <property type="component" value="Unassembled WGS sequence"/>
</dbReference>
<dbReference type="PANTHER" id="PTHR12673">
    <property type="entry name" value="FACIOGENITAL DYSPLASIA PROTEIN"/>
    <property type="match status" value="1"/>
</dbReference>
<dbReference type="AlphaFoldDB" id="A0A8J6EBJ8"/>
<reference evidence="3" key="1">
    <citation type="submission" date="2021-05" db="EMBL/GenBank/DDBJ databases">
        <title>A free-living protist that lacks canonical eukaryotic 1 DNA replication and segregation systems.</title>
        <authorList>
            <person name="Salas-Leiva D.E."/>
            <person name="Tromer E.C."/>
            <person name="Curtis B.A."/>
            <person name="Jerlstrom-Hultqvist J."/>
            <person name="Kolisko M."/>
            <person name="Yi Z."/>
            <person name="Salas-Leiva J.S."/>
            <person name="Gallot-Lavallee L."/>
            <person name="Kops G.J.P.L."/>
            <person name="Archibald J.M."/>
            <person name="Simpson A.G.B."/>
            <person name="Roger A.J."/>
        </authorList>
    </citation>
    <scope>NUCLEOTIDE SEQUENCE</scope>
    <source>
        <strain evidence="3">BICM</strain>
    </source>
</reference>
<dbReference type="EMBL" id="JAHDYR010000002">
    <property type="protein sequence ID" value="KAG9397405.1"/>
    <property type="molecule type" value="Genomic_DNA"/>
</dbReference>
<dbReference type="SMART" id="SM00233">
    <property type="entry name" value="PH"/>
    <property type="match status" value="1"/>
</dbReference>
<dbReference type="SMART" id="SM00325">
    <property type="entry name" value="RhoGEF"/>
    <property type="match status" value="1"/>
</dbReference>
<keyword evidence="4" id="KW-1185">Reference proteome</keyword>
<dbReference type="PANTHER" id="PTHR12673:SF159">
    <property type="entry name" value="LD03170P"/>
    <property type="match status" value="1"/>
</dbReference>
<dbReference type="SUPFAM" id="SSF50965">
    <property type="entry name" value="Galactose oxidase, central domain"/>
    <property type="match status" value="2"/>
</dbReference>
<dbReference type="Gene3D" id="2.30.29.30">
    <property type="entry name" value="Pleckstrin-homology domain (PH domain)/Phosphotyrosine-binding domain (PTB)"/>
    <property type="match status" value="1"/>
</dbReference>
<dbReference type="PROSITE" id="PS50010">
    <property type="entry name" value="DH_2"/>
    <property type="match status" value="1"/>
</dbReference>
<dbReference type="InterPro" id="IPR000219">
    <property type="entry name" value="DH_dom"/>
</dbReference>
<evidence type="ECO:0000313" key="4">
    <source>
        <dbReference type="Proteomes" id="UP000717585"/>
    </source>
</evidence>
<protein>
    <submittedName>
        <fullName evidence="3">RhoGEF domain</fullName>
    </submittedName>
</protein>
<gene>
    <name evidence="3" type="ORF">J8273_0895</name>
</gene>
<dbReference type="Pfam" id="PF00621">
    <property type="entry name" value="RhoGEF"/>
    <property type="match status" value="1"/>
</dbReference>
<dbReference type="CDD" id="cd00160">
    <property type="entry name" value="RhoGEF"/>
    <property type="match status" value="1"/>
</dbReference>
<dbReference type="InterPro" id="IPR011043">
    <property type="entry name" value="Gal_Oxase/kelch_b-propeller"/>
</dbReference>
<dbReference type="Gene3D" id="1.25.40.20">
    <property type="entry name" value="Ankyrin repeat-containing domain"/>
    <property type="match status" value="1"/>
</dbReference>
<dbReference type="GO" id="GO:0005737">
    <property type="term" value="C:cytoplasm"/>
    <property type="evidence" value="ECO:0007669"/>
    <property type="project" value="TreeGrafter"/>
</dbReference>
<comment type="caution">
    <text evidence="3">The sequence shown here is derived from an EMBL/GenBank/DDBJ whole genome shotgun (WGS) entry which is preliminary data.</text>
</comment>
<dbReference type="GO" id="GO:0005085">
    <property type="term" value="F:guanyl-nucleotide exchange factor activity"/>
    <property type="evidence" value="ECO:0007669"/>
    <property type="project" value="InterPro"/>
</dbReference>
<organism evidence="3 4">
    <name type="scientific">Carpediemonas membranifera</name>
    <dbReference type="NCBI Taxonomy" id="201153"/>
    <lineage>
        <taxon>Eukaryota</taxon>
        <taxon>Metamonada</taxon>
        <taxon>Carpediemonas-like organisms</taxon>
        <taxon>Carpediemonas</taxon>
    </lineage>
</organism>
<dbReference type="SUPFAM" id="SSF48065">
    <property type="entry name" value="DBL homology domain (DH-domain)"/>
    <property type="match status" value="1"/>
</dbReference>
<feature type="domain" description="DH" evidence="2">
    <location>
        <begin position="388"/>
        <end position="603"/>
    </location>
</feature>
<name>A0A8J6EBJ8_9EUKA</name>
<dbReference type="InterPro" id="IPR036770">
    <property type="entry name" value="Ankyrin_rpt-contain_sf"/>
</dbReference>
<dbReference type="InterPro" id="IPR035899">
    <property type="entry name" value="DBL_dom_sf"/>
</dbReference>
<evidence type="ECO:0000259" key="1">
    <source>
        <dbReference type="PROSITE" id="PS50003"/>
    </source>
</evidence>
<evidence type="ECO:0000259" key="2">
    <source>
        <dbReference type="PROSITE" id="PS50010"/>
    </source>
</evidence>
<evidence type="ECO:0000313" key="3">
    <source>
        <dbReference type="EMBL" id="KAG9397405.1"/>
    </source>
</evidence>